<comment type="caution">
    <text evidence="1">The sequence shown here is derived from an EMBL/GenBank/DDBJ whole genome shotgun (WGS) entry which is preliminary data.</text>
</comment>
<evidence type="ECO:0000313" key="2">
    <source>
        <dbReference type="Proteomes" id="UP000199777"/>
    </source>
</evidence>
<organism evidence="1 2">
    <name type="scientific">Salimicrobium salexigens</name>
    <dbReference type="NCBI Taxonomy" id="908941"/>
    <lineage>
        <taxon>Bacteria</taxon>
        <taxon>Bacillati</taxon>
        <taxon>Bacillota</taxon>
        <taxon>Bacilli</taxon>
        <taxon>Bacillales</taxon>
        <taxon>Bacillaceae</taxon>
        <taxon>Salimicrobium</taxon>
    </lineage>
</organism>
<protein>
    <recommendedName>
        <fullName evidence="3">DUF4868 domain-containing protein</fullName>
    </recommendedName>
</protein>
<evidence type="ECO:0008006" key="3">
    <source>
        <dbReference type="Google" id="ProtNLM"/>
    </source>
</evidence>
<dbReference type="Proteomes" id="UP000199777">
    <property type="component" value="Unassembled WGS sequence"/>
</dbReference>
<evidence type="ECO:0000313" key="1">
    <source>
        <dbReference type="EMBL" id="SIS66562.1"/>
    </source>
</evidence>
<accession>A0ABY1KR69</accession>
<sequence length="307" mass="35954">MELQDVQLLLERFTEPNGRLTALFVTKTGTKYSAFQPQISTNLQTEIIRLFKETINSKRDDENLSKVPFNPSGQEQDEYSECSTDYVGNYGEVINLFDSANSEIEPDDISFIIFRLRVNDDTESPRYIYFFRKNHKLKTIRKGFWMRKVDHTFRKLEGNKLVAIDGAIDAVSLDDSILFFSHISAERIFNLREKFRENASLVLNDDRVVERIDNFEEFQDDCLNDARIIRRLTKIQSNPAIIDLFHEHFGNAPEVVELFDLNITFNDEESSIIYENKEQLTHITMLMRDAYYRTILADRKGIDDFNV</sequence>
<reference evidence="1 2" key="1">
    <citation type="submission" date="2017-01" db="EMBL/GenBank/DDBJ databases">
        <authorList>
            <person name="Varghese N."/>
            <person name="Submissions S."/>
        </authorList>
    </citation>
    <scope>NUCLEOTIDE SEQUENCE [LARGE SCALE GENOMIC DNA]</scope>
    <source>
        <strain evidence="1 2">DSM 22782</strain>
    </source>
</reference>
<dbReference type="RefSeq" id="WP_076570584.1">
    <property type="nucleotide sequence ID" value="NZ_FTOK01000003.1"/>
</dbReference>
<dbReference type="EMBL" id="FTOK01000003">
    <property type="protein sequence ID" value="SIS66562.1"/>
    <property type="molecule type" value="Genomic_DNA"/>
</dbReference>
<proteinExistence type="predicted"/>
<dbReference type="Pfam" id="PF16162">
    <property type="entry name" value="KwaB"/>
    <property type="match status" value="1"/>
</dbReference>
<name>A0ABY1KR69_9BACI</name>
<keyword evidence="2" id="KW-1185">Reference proteome</keyword>
<gene>
    <name evidence="1" type="ORF">SAMN05421758_103266</name>
</gene>
<dbReference type="InterPro" id="IPR032359">
    <property type="entry name" value="KwaB-like"/>
</dbReference>